<organism evidence="1 2">
    <name type="scientific">Trichinella nativa</name>
    <dbReference type="NCBI Taxonomy" id="6335"/>
    <lineage>
        <taxon>Eukaryota</taxon>
        <taxon>Metazoa</taxon>
        <taxon>Ecdysozoa</taxon>
        <taxon>Nematoda</taxon>
        <taxon>Enoplea</taxon>
        <taxon>Dorylaimia</taxon>
        <taxon>Trichinellida</taxon>
        <taxon>Trichinellidae</taxon>
        <taxon>Trichinella</taxon>
    </lineage>
</organism>
<evidence type="ECO:0000313" key="2">
    <source>
        <dbReference type="Proteomes" id="UP000054721"/>
    </source>
</evidence>
<keyword evidence="2" id="KW-1185">Reference proteome</keyword>
<protein>
    <submittedName>
        <fullName evidence="1">Uncharacterized protein</fullName>
    </submittedName>
</protein>
<evidence type="ECO:0000313" key="1">
    <source>
        <dbReference type="EMBL" id="KRZ58443.1"/>
    </source>
</evidence>
<dbReference type="AlphaFoldDB" id="A0A0V1LG07"/>
<reference evidence="1 2" key="1">
    <citation type="submission" date="2015-05" db="EMBL/GenBank/DDBJ databases">
        <title>Evolution of Trichinella species and genotypes.</title>
        <authorList>
            <person name="Korhonen P.K."/>
            <person name="Edoardo P."/>
            <person name="Giuseppe L.R."/>
            <person name="Gasser R.B."/>
        </authorList>
    </citation>
    <scope>NUCLEOTIDE SEQUENCE [LARGE SCALE GENOMIC DNA]</scope>
    <source>
        <strain evidence="1">ISS10</strain>
    </source>
</reference>
<feature type="non-terminal residue" evidence="1">
    <location>
        <position position="55"/>
    </location>
</feature>
<name>A0A0V1LG07_9BILA</name>
<gene>
    <name evidence="1" type="ORF">T02_6995</name>
</gene>
<dbReference type="Proteomes" id="UP000054721">
    <property type="component" value="Unassembled WGS sequence"/>
</dbReference>
<accession>A0A0V1LG07</accession>
<proteinExistence type="predicted"/>
<sequence>LEEFQGPPLPKIVSRVDSDDLLSERGGWFPRDRLLAALLVHTQSIQRWSQSLQDH</sequence>
<dbReference type="EMBL" id="JYDW01000057">
    <property type="protein sequence ID" value="KRZ58443.1"/>
    <property type="molecule type" value="Genomic_DNA"/>
</dbReference>
<comment type="caution">
    <text evidence="1">The sequence shown here is derived from an EMBL/GenBank/DDBJ whole genome shotgun (WGS) entry which is preliminary data.</text>
</comment>
<feature type="non-terminal residue" evidence="1">
    <location>
        <position position="1"/>
    </location>
</feature>